<dbReference type="InterPro" id="IPR005111">
    <property type="entry name" value="MoeA_C_domain_IV"/>
</dbReference>
<organism evidence="2 3">
    <name type="scientific">Polaribacter ponticola</name>
    <dbReference type="NCBI Taxonomy" id="2978475"/>
    <lineage>
        <taxon>Bacteria</taxon>
        <taxon>Pseudomonadati</taxon>
        <taxon>Bacteroidota</taxon>
        <taxon>Flavobacteriia</taxon>
        <taxon>Flavobacteriales</taxon>
        <taxon>Flavobacteriaceae</taxon>
    </lineage>
</organism>
<proteinExistence type="predicted"/>
<dbReference type="EMBL" id="JAOSLC020000003">
    <property type="protein sequence ID" value="MDD7915170.1"/>
    <property type="molecule type" value="Genomic_DNA"/>
</dbReference>
<evidence type="ECO:0000313" key="2">
    <source>
        <dbReference type="EMBL" id="MDD7915170.1"/>
    </source>
</evidence>
<evidence type="ECO:0000313" key="3">
    <source>
        <dbReference type="Proteomes" id="UP001151478"/>
    </source>
</evidence>
<accession>A0ABT5SAQ6</accession>
<gene>
    <name evidence="2" type="ORF">N5A56_012445</name>
</gene>
<protein>
    <recommendedName>
        <fullName evidence="1">MoeA C-terminal domain-containing protein</fullName>
    </recommendedName>
</protein>
<comment type="caution">
    <text evidence="2">The sequence shown here is derived from an EMBL/GenBank/DDBJ whole genome shotgun (WGS) entry which is preliminary data.</text>
</comment>
<dbReference type="InterPro" id="IPR036688">
    <property type="entry name" value="MoeA_C_domain_IV_sf"/>
</dbReference>
<dbReference type="Gene3D" id="2.40.340.10">
    <property type="entry name" value="MoeA, C-terminal, domain IV"/>
    <property type="match status" value="1"/>
</dbReference>
<dbReference type="Proteomes" id="UP001151478">
    <property type="component" value="Unassembled WGS sequence"/>
</dbReference>
<name>A0ABT5SAQ6_9FLAO</name>
<feature type="domain" description="MoeA C-terminal" evidence="1">
    <location>
        <begin position="20"/>
        <end position="89"/>
    </location>
</feature>
<dbReference type="SUPFAM" id="SSF63867">
    <property type="entry name" value="MoeA C-terminal domain-like"/>
    <property type="match status" value="1"/>
</dbReference>
<reference evidence="2" key="1">
    <citation type="submission" date="2023-02" db="EMBL/GenBank/DDBJ databases">
        <title>Polaribacter ponticola sp. nov., isolated from seawater.</title>
        <authorList>
            <person name="Baek J.H."/>
            <person name="Kim J.M."/>
            <person name="Choi D.G."/>
            <person name="Jeon C.O."/>
        </authorList>
    </citation>
    <scope>NUCLEOTIDE SEQUENCE</scope>
    <source>
        <strain evidence="2">MSW5</strain>
    </source>
</reference>
<dbReference type="RefSeq" id="WP_265725736.1">
    <property type="nucleotide sequence ID" value="NZ_JAOSLC020000003.1"/>
</dbReference>
<keyword evidence="3" id="KW-1185">Reference proteome</keyword>
<sequence>MAYFYPWYYKSVGLETEGETAILAEDISFKPNLVYFLQVKLESKNGNLIAFPVRGNGSGDLASLVKTDAFIQLPNHKVEFKKGEVFSIIRYR</sequence>
<evidence type="ECO:0000259" key="1">
    <source>
        <dbReference type="Pfam" id="PF03454"/>
    </source>
</evidence>
<dbReference type="Pfam" id="PF03454">
    <property type="entry name" value="MoeA_C"/>
    <property type="match status" value="1"/>
</dbReference>